<dbReference type="InterPro" id="IPR018496">
    <property type="entry name" value="PsdUridine_synth_RsuA/RluB_CS"/>
</dbReference>
<evidence type="ECO:0000313" key="6">
    <source>
        <dbReference type="Proteomes" id="UP000001876"/>
    </source>
</evidence>
<evidence type="ECO:0000313" key="5">
    <source>
        <dbReference type="EMBL" id="EEH53367.1"/>
    </source>
</evidence>
<dbReference type="InterPro" id="IPR020103">
    <property type="entry name" value="PsdUridine_synth_cat_dom_sf"/>
</dbReference>
<dbReference type="GO" id="GO:0006364">
    <property type="term" value="P:rRNA processing"/>
    <property type="evidence" value="ECO:0007669"/>
    <property type="project" value="UniProtKB-ARBA"/>
</dbReference>
<feature type="non-terminal residue" evidence="5">
    <location>
        <position position="1"/>
    </location>
</feature>
<reference evidence="5 6" key="1">
    <citation type="journal article" date="2009" name="Science">
        <title>Green evolution and dynamic adaptations revealed by genomes of the marine picoeukaryotes Micromonas.</title>
        <authorList>
            <person name="Worden A.Z."/>
            <person name="Lee J.H."/>
            <person name="Mock T."/>
            <person name="Rouze P."/>
            <person name="Simmons M.P."/>
            <person name="Aerts A.L."/>
            <person name="Allen A.E."/>
            <person name="Cuvelier M.L."/>
            <person name="Derelle E."/>
            <person name="Everett M.V."/>
            <person name="Foulon E."/>
            <person name="Grimwood J."/>
            <person name="Gundlach H."/>
            <person name="Henrissat B."/>
            <person name="Napoli C."/>
            <person name="McDonald S.M."/>
            <person name="Parker M.S."/>
            <person name="Rombauts S."/>
            <person name="Salamov A."/>
            <person name="Von Dassow P."/>
            <person name="Badger J.H."/>
            <person name="Coutinho P.M."/>
            <person name="Demir E."/>
            <person name="Dubchak I."/>
            <person name="Gentemann C."/>
            <person name="Eikrem W."/>
            <person name="Gready J.E."/>
            <person name="John U."/>
            <person name="Lanier W."/>
            <person name="Lindquist E.A."/>
            <person name="Lucas S."/>
            <person name="Mayer K.F."/>
            <person name="Moreau H."/>
            <person name="Not F."/>
            <person name="Otillar R."/>
            <person name="Panaud O."/>
            <person name="Pangilinan J."/>
            <person name="Paulsen I."/>
            <person name="Piegu B."/>
            <person name="Poliakov A."/>
            <person name="Robbens S."/>
            <person name="Schmutz J."/>
            <person name="Toulza E."/>
            <person name="Wyss T."/>
            <person name="Zelensky A."/>
            <person name="Zhou K."/>
            <person name="Armbrust E.V."/>
            <person name="Bhattacharya D."/>
            <person name="Goodenough U.W."/>
            <person name="Van de Peer Y."/>
            <person name="Grigoriev I.V."/>
        </authorList>
    </citation>
    <scope>NUCLEOTIDE SEQUENCE [LARGE SCALE GENOMIC DNA]</scope>
    <source>
        <strain evidence="5 6">CCMP1545</strain>
    </source>
</reference>
<dbReference type="GO" id="GO:0003723">
    <property type="term" value="F:RNA binding"/>
    <property type="evidence" value="ECO:0007669"/>
    <property type="project" value="UniProtKB-KW"/>
</dbReference>
<comment type="similarity">
    <text evidence="1">Belongs to the pseudouridine synthase RsuA family.</text>
</comment>
<feature type="domain" description="Pseudouridine synthase RsuA/RluA-like" evidence="4">
    <location>
        <begin position="57"/>
        <end position="195"/>
    </location>
</feature>
<accession>C1N350</accession>
<dbReference type="Gene3D" id="3.10.290.10">
    <property type="entry name" value="RNA-binding S4 domain"/>
    <property type="match status" value="1"/>
</dbReference>
<proteinExistence type="inferred from homology"/>
<dbReference type="EMBL" id="GG663746">
    <property type="protein sequence ID" value="EEH53367.1"/>
    <property type="molecule type" value="Genomic_DNA"/>
</dbReference>
<evidence type="ECO:0000256" key="3">
    <source>
        <dbReference type="PROSITE-ProRule" id="PRU00182"/>
    </source>
</evidence>
<dbReference type="OrthoDB" id="440619at2759"/>
<dbReference type="GeneID" id="9687758"/>
<keyword evidence="6" id="KW-1185">Reference proteome</keyword>
<dbReference type="Proteomes" id="UP000001876">
    <property type="component" value="Unassembled WGS sequence"/>
</dbReference>
<protein>
    <submittedName>
        <fullName evidence="5">Predicted protein</fullName>
    </submittedName>
</protein>
<name>C1N350_MICPC</name>
<dbReference type="InterPro" id="IPR020094">
    <property type="entry name" value="TruA/RsuA/RluB/E/F_N"/>
</dbReference>
<dbReference type="CDD" id="cd00165">
    <property type="entry name" value="S4"/>
    <property type="match status" value="1"/>
</dbReference>
<dbReference type="RefSeq" id="XP_003062548.1">
    <property type="nucleotide sequence ID" value="XM_003062502.1"/>
</dbReference>
<dbReference type="PROSITE" id="PS01149">
    <property type="entry name" value="PSI_RSU"/>
    <property type="match status" value="1"/>
</dbReference>
<dbReference type="KEGG" id="mpp:MICPUCDRAFT_6886"/>
<keyword evidence="2" id="KW-0413">Isomerase</keyword>
<dbReference type="Gene3D" id="3.30.70.580">
    <property type="entry name" value="Pseudouridine synthase I, catalytic domain, N-terminal subdomain"/>
    <property type="match status" value="1"/>
</dbReference>
<dbReference type="SUPFAM" id="SSF55174">
    <property type="entry name" value="Alpha-L RNA-binding motif"/>
    <property type="match status" value="1"/>
</dbReference>
<keyword evidence="3" id="KW-0694">RNA-binding</keyword>
<dbReference type="PANTHER" id="PTHR47683:SF2">
    <property type="entry name" value="RNA-BINDING S4 DOMAIN-CONTAINING PROTEIN"/>
    <property type="match status" value="1"/>
</dbReference>
<dbReference type="InterPro" id="IPR000748">
    <property type="entry name" value="PsdUridine_synth_RsuA/RluB/E/F"/>
</dbReference>
<dbReference type="SUPFAM" id="SSF55120">
    <property type="entry name" value="Pseudouridine synthase"/>
    <property type="match status" value="1"/>
</dbReference>
<feature type="non-terminal residue" evidence="5">
    <location>
        <position position="230"/>
    </location>
</feature>
<dbReference type="InterPro" id="IPR050343">
    <property type="entry name" value="RsuA_PseudoU_synthase"/>
</dbReference>
<evidence type="ECO:0000259" key="4">
    <source>
        <dbReference type="Pfam" id="PF00849"/>
    </source>
</evidence>
<gene>
    <name evidence="5" type="ORF">MICPUCDRAFT_6886</name>
</gene>
<dbReference type="InterPro" id="IPR042092">
    <property type="entry name" value="PsdUridine_s_RsuA/RluB/E/F_cat"/>
</dbReference>
<organism evidence="6">
    <name type="scientific">Micromonas pusilla (strain CCMP1545)</name>
    <name type="common">Picoplanktonic green alga</name>
    <dbReference type="NCBI Taxonomy" id="564608"/>
    <lineage>
        <taxon>Eukaryota</taxon>
        <taxon>Viridiplantae</taxon>
        <taxon>Chlorophyta</taxon>
        <taxon>Mamiellophyceae</taxon>
        <taxon>Mamiellales</taxon>
        <taxon>Mamiellaceae</taxon>
        <taxon>Micromonas</taxon>
    </lineage>
</organism>
<dbReference type="PANTHER" id="PTHR47683">
    <property type="entry name" value="PSEUDOURIDINE SYNTHASE FAMILY PROTEIN-RELATED"/>
    <property type="match status" value="1"/>
</dbReference>
<sequence length="230" mass="25976">RVNKCFKDFTSRRNADRLVASGAVTVNGAVVAAGAMVFPGDVVELRGERVRWETLNYVKYWKPRGVTCTTDARDRTNIVDAVNYPDARLFPVGRLDKDSTGLILLTSDGRLPNAALRSGRKRDKKYLVVVDAVVRPEDVRMLRDGVVISTPVQRDRVDRVLTARTLPCEIDVVGARTLEITLREGRNRQIRRMLDAVGYRVINLHRTEIMGIGLRGTREGRWVECDEEEL</sequence>
<dbReference type="AlphaFoldDB" id="C1N350"/>
<evidence type="ECO:0000256" key="1">
    <source>
        <dbReference type="ARBA" id="ARBA00008348"/>
    </source>
</evidence>
<dbReference type="Gene3D" id="3.30.70.1560">
    <property type="entry name" value="Alpha-L RNA-binding motif"/>
    <property type="match status" value="1"/>
</dbReference>
<dbReference type="eggNOG" id="ENOG502S02U">
    <property type="taxonomic scope" value="Eukaryota"/>
</dbReference>
<dbReference type="GO" id="GO:0009982">
    <property type="term" value="F:pseudouridine synthase activity"/>
    <property type="evidence" value="ECO:0007669"/>
    <property type="project" value="InterPro"/>
</dbReference>
<dbReference type="Pfam" id="PF00849">
    <property type="entry name" value="PseudoU_synth_2"/>
    <property type="match status" value="1"/>
</dbReference>
<evidence type="ECO:0000256" key="2">
    <source>
        <dbReference type="ARBA" id="ARBA00023235"/>
    </source>
</evidence>
<dbReference type="InterPro" id="IPR006145">
    <property type="entry name" value="PsdUridine_synth_RsuA/RluA"/>
</dbReference>
<dbReference type="GO" id="GO:0001522">
    <property type="term" value="P:pseudouridine synthesis"/>
    <property type="evidence" value="ECO:0007669"/>
    <property type="project" value="InterPro"/>
</dbReference>
<dbReference type="NCBIfam" id="TIGR00093">
    <property type="entry name" value="pseudouridine synthase"/>
    <property type="match status" value="1"/>
</dbReference>
<dbReference type="InterPro" id="IPR036986">
    <property type="entry name" value="S4_RNA-bd_sf"/>
</dbReference>
<dbReference type="PROSITE" id="PS50889">
    <property type="entry name" value="S4"/>
    <property type="match status" value="1"/>
</dbReference>
<dbReference type="OMA" id="KRMFGHF"/>